<feature type="compositionally biased region" description="Basic and acidic residues" evidence="1">
    <location>
        <begin position="382"/>
        <end position="391"/>
    </location>
</feature>
<sequence length="404" mass="47454">MKLTRIGINYVIEIKNIDFLSPSLQKKGYENTKFIEDNGKKLELVISDNLSFEELSGAIVGMHGLVGFKYYSMFESQEHIEHNKNSSYDDFVFYDINDFLYKDIGRLAKTKEKVYLTVILSDYSLLSFELIFKQTVIQPKKGEYNIEFWKIRNKFQAFTINNINLKKLALNQKQTVICASDLIPMLFAKGQFHFRLPVEEVEFDLKDSIMSYNSLATRQELQTASRTLGAIYEWRESFNDPMWIQFMKHDFNDTDLDEEFASDQDFDEYEKYLNDKQSTNDLKYNQGTQKNKKSEVEIEGLKLPNENLNFDDLLKIKSDFLNQLIKMINDLHLDDDEVRHMLEEFISDLGQHQFDGMKPFNVTKEEKESFINEVFAKYKELKNGSQQEKKNSNTSNDSNLDDIN</sequence>
<evidence type="ECO:0000256" key="1">
    <source>
        <dbReference type="SAM" id="MobiDB-lite"/>
    </source>
</evidence>
<gene>
    <name evidence="2" type="ORF">BCF89_10272</name>
</gene>
<dbReference type="AlphaFoldDB" id="A0A2W7GCN5"/>
<dbReference type="Proteomes" id="UP000249646">
    <property type="component" value="Unassembled WGS sequence"/>
</dbReference>
<dbReference type="EMBL" id="QKUB01000002">
    <property type="protein sequence ID" value="PZW01448.1"/>
    <property type="molecule type" value="Genomic_DNA"/>
</dbReference>
<evidence type="ECO:0000313" key="3">
    <source>
        <dbReference type="Proteomes" id="UP000249646"/>
    </source>
</evidence>
<keyword evidence="3" id="KW-1185">Reference proteome</keyword>
<dbReference type="RefSeq" id="WP_111518254.1">
    <property type="nucleotide sequence ID" value="NZ_QKUB01000002.1"/>
</dbReference>
<protein>
    <submittedName>
        <fullName evidence="2">Uncharacterized protein</fullName>
    </submittedName>
</protein>
<organism evidence="2 3">
    <name type="scientific">Metamycoplasma auris</name>
    <dbReference type="NCBI Taxonomy" id="51363"/>
    <lineage>
        <taxon>Bacteria</taxon>
        <taxon>Bacillati</taxon>
        <taxon>Mycoplasmatota</taxon>
        <taxon>Mycoplasmoidales</taxon>
        <taxon>Metamycoplasmataceae</taxon>
        <taxon>Metamycoplasma</taxon>
    </lineage>
</organism>
<comment type="caution">
    <text evidence="2">The sequence shown here is derived from an EMBL/GenBank/DDBJ whole genome shotgun (WGS) entry which is preliminary data.</text>
</comment>
<reference evidence="2 3" key="1">
    <citation type="submission" date="2018-06" db="EMBL/GenBank/DDBJ databases">
        <title>Genomic Encyclopedia of Archaeal and Bacterial Type Strains, Phase II (KMG-II): from individual species to whole genera.</title>
        <authorList>
            <person name="Goeker M."/>
        </authorList>
    </citation>
    <scope>NUCLEOTIDE SEQUENCE [LARGE SCALE GENOMIC DNA]</scope>
    <source>
        <strain evidence="2 3">ATCC 51348</strain>
    </source>
</reference>
<dbReference type="OrthoDB" id="396011at2"/>
<name>A0A2W7GCN5_9BACT</name>
<feature type="region of interest" description="Disordered" evidence="1">
    <location>
        <begin position="382"/>
        <end position="404"/>
    </location>
</feature>
<evidence type="ECO:0000313" key="2">
    <source>
        <dbReference type="EMBL" id="PZW01448.1"/>
    </source>
</evidence>
<proteinExistence type="predicted"/>
<accession>A0A2W7GCN5</accession>